<feature type="domain" description="ABC transporter" evidence="5">
    <location>
        <begin position="6"/>
        <end position="242"/>
    </location>
</feature>
<keyword evidence="3 6" id="KW-0067">ATP-binding</keyword>
<evidence type="ECO:0000313" key="7">
    <source>
        <dbReference type="Proteomes" id="UP000320781"/>
    </source>
</evidence>
<dbReference type="InterPro" id="IPR003439">
    <property type="entry name" value="ABC_transporter-like_ATP-bd"/>
</dbReference>
<evidence type="ECO:0000256" key="3">
    <source>
        <dbReference type="ARBA" id="ARBA00022840"/>
    </source>
</evidence>
<evidence type="ECO:0000256" key="4">
    <source>
        <dbReference type="ARBA" id="ARBA00022967"/>
    </source>
</evidence>
<accession>A0A523QIF5</accession>
<dbReference type="PROSITE" id="PS50893">
    <property type="entry name" value="ABC_TRANSPORTER_2"/>
    <property type="match status" value="1"/>
</dbReference>
<dbReference type="GO" id="GO:0005524">
    <property type="term" value="F:ATP binding"/>
    <property type="evidence" value="ECO:0007669"/>
    <property type="project" value="UniProtKB-KW"/>
</dbReference>
<dbReference type="Pfam" id="PF00005">
    <property type="entry name" value="ABC_tran"/>
    <property type="match status" value="1"/>
</dbReference>
<dbReference type="EMBL" id="SOKU01000228">
    <property type="protein sequence ID" value="TES85334.1"/>
    <property type="molecule type" value="Genomic_DNA"/>
</dbReference>
<dbReference type="Proteomes" id="UP000320781">
    <property type="component" value="Unassembled WGS sequence"/>
</dbReference>
<dbReference type="Gene3D" id="3.40.50.300">
    <property type="entry name" value="P-loop containing nucleotide triphosphate hydrolases"/>
    <property type="match status" value="1"/>
</dbReference>
<name>A0A523QIF5_UNCAE</name>
<evidence type="ECO:0000256" key="1">
    <source>
        <dbReference type="ARBA" id="ARBA00022448"/>
    </source>
</evidence>
<organism evidence="6 7">
    <name type="scientific">Aerophobetes bacterium</name>
    <dbReference type="NCBI Taxonomy" id="2030807"/>
    <lineage>
        <taxon>Bacteria</taxon>
        <taxon>Candidatus Aerophobota</taxon>
    </lineage>
</organism>
<evidence type="ECO:0000313" key="6">
    <source>
        <dbReference type="EMBL" id="TES85334.1"/>
    </source>
</evidence>
<reference evidence="6 7" key="1">
    <citation type="submission" date="2019-03" db="EMBL/GenBank/DDBJ databases">
        <title>Metabolic potential of uncultured bacteria and archaea associated with petroleum seepage in deep-sea sediments.</title>
        <authorList>
            <person name="Dong X."/>
            <person name="Hubert C."/>
        </authorList>
    </citation>
    <scope>NUCLEOTIDE SEQUENCE [LARGE SCALE GENOMIC DNA]</scope>
    <source>
        <strain evidence="6">E44_bin92</strain>
    </source>
</reference>
<dbReference type="FunFam" id="3.40.50.300:FF:000134">
    <property type="entry name" value="Iron-enterobactin ABC transporter ATP-binding protein"/>
    <property type="match status" value="1"/>
</dbReference>
<dbReference type="PANTHER" id="PTHR42794:SF1">
    <property type="entry name" value="HEMIN IMPORT ATP-BINDING PROTEIN HMUV"/>
    <property type="match status" value="1"/>
</dbReference>
<dbReference type="AlphaFoldDB" id="A0A523QIF5"/>
<dbReference type="SMART" id="SM00382">
    <property type="entry name" value="AAA"/>
    <property type="match status" value="1"/>
</dbReference>
<evidence type="ECO:0000259" key="5">
    <source>
        <dbReference type="PROSITE" id="PS50893"/>
    </source>
</evidence>
<dbReference type="PANTHER" id="PTHR42794">
    <property type="entry name" value="HEMIN IMPORT ATP-BINDING PROTEIN HMUV"/>
    <property type="match status" value="1"/>
</dbReference>
<keyword evidence="1" id="KW-0813">Transport</keyword>
<evidence type="ECO:0000256" key="2">
    <source>
        <dbReference type="ARBA" id="ARBA00022741"/>
    </source>
</evidence>
<protein>
    <submittedName>
        <fullName evidence="6">ABC transporter ATP-binding protein</fullName>
    </submittedName>
</protein>
<comment type="caution">
    <text evidence="6">The sequence shown here is derived from an EMBL/GenBank/DDBJ whole genome shotgun (WGS) entry which is preliminary data.</text>
</comment>
<keyword evidence="4" id="KW-1278">Translocase</keyword>
<gene>
    <name evidence="6" type="ORF">E3J95_04650</name>
</gene>
<sequence>MQRVSLRIDNIACRYETANVLENISFSATAGDFVGVIGPNASGKSTLLKSISKILRPHTGVVLLNQRNIYTLKSAEVAKKLAVVPQKSAISFAFTALEVVLMGRAPHLGRFEIEDREDLLIAKRSMELTNTWHLRERPIDTLSGGEEQRVIIARALAQEPRVLLLDEPTGHLDINHQIEILDLIKRLNKEWEMVVIAIFHDLNVASQYCDRLILLFEGKIFAAGRADDVLTRENIEKVYGIKVIVKEDDVSGKLLIHPQRKNAVRPTKGKVHIVAGCGSAVSLVSRLVEEGYNVSLGVLNVGDSDYIAAKALGLDVVEEKPFSRITQESHQKNLEFIKEANYVILTNIPIGFGNIKNLEAAGQAQTLITIEKESIEERDYTKGEATKLYRQLRANATIVADSHSVLERLKSVESRVRS</sequence>
<dbReference type="InterPro" id="IPR027417">
    <property type="entry name" value="P-loop_NTPase"/>
</dbReference>
<keyword evidence="2" id="KW-0547">Nucleotide-binding</keyword>
<dbReference type="SUPFAM" id="SSF52540">
    <property type="entry name" value="P-loop containing nucleoside triphosphate hydrolases"/>
    <property type="match status" value="1"/>
</dbReference>
<dbReference type="InterPro" id="IPR003593">
    <property type="entry name" value="AAA+_ATPase"/>
</dbReference>
<proteinExistence type="predicted"/>
<dbReference type="GO" id="GO:0016887">
    <property type="term" value="F:ATP hydrolysis activity"/>
    <property type="evidence" value="ECO:0007669"/>
    <property type="project" value="InterPro"/>
</dbReference>
<dbReference type="CDD" id="cd03214">
    <property type="entry name" value="ABC_Iron-Siderophores_B12_Hemin"/>
    <property type="match status" value="1"/>
</dbReference>